<dbReference type="AlphaFoldDB" id="A0A0L0SLA6"/>
<reference evidence="2 3" key="1">
    <citation type="submission" date="2009-11" db="EMBL/GenBank/DDBJ databases">
        <title>Annotation of Allomyces macrogynus ATCC 38327.</title>
        <authorList>
            <consortium name="The Broad Institute Genome Sequencing Platform"/>
            <person name="Russ C."/>
            <person name="Cuomo C."/>
            <person name="Burger G."/>
            <person name="Gray M.W."/>
            <person name="Holland P.W.H."/>
            <person name="King N."/>
            <person name="Lang F.B.F."/>
            <person name="Roger A.J."/>
            <person name="Ruiz-Trillo I."/>
            <person name="Young S.K."/>
            <person name="Zeng Q."/>
            <person name="Gargeya S."/>
            <person name="Fitzgerald M."/>
            <person name="Haas B."/>
            <person name="Abouelleil A."/>
            <person name="Alvarado L."/>
            <person name="Arachchi H.M."/>
            <person name="Berlin A."/>
            <person name="Chapman S.B."/>
            <person name="Gearin G."/>
            <person name="Goldberg J."/>
            <person name="Griggs A."/>
            <person name="Gujja S."/>
            <person name="Hansen M."/>
            <person name="Heiman D."/>
            <person name="Howarth C."/>
            <person name="Larimer J."/>
            <person name="Lui A."/>
            <person name="MacDonald P.J.P."/>
            <person name="McCowen C."/>
            <person name="Montmayeur A."/>
            <person name="Murphy C."/>
            <person name="Neiman D."/>
            <person name="Pearson M."/>
            <person name="Priest M."/>
            <person name="Roberts A."/>
            <person name="Saif S."/>
            <person name="Shea T."/>
            <person name="Sisk P."/>
            <person name="Stolte C."/>
            <person name="Sykes S."/>
            <person name="Wortman J."/>
            <person name="Nusbaum C."/>
            <person name="Birren B."/>
        </authorList>
    </citation>
    <scope>NUCLEOTIDE SEQUENCE [LARGE SCALE GENOMIC DNA]</scope>
    <source>
        <strain evidence="2 3">ATCC 38327</strain>
    </source>
</reference>
<protein>
    <submittedName>
        <fullName evidence="2">Uncharacterized protein</fullName>
    </submittedName>
</protein>
<name>A0A0L0SLA6_ALLM3</name>
<proteinExistence type="predicted"/>
<evidence type="ECO:0000313" key="2">
    <source>
        <dbReference type="EMBL" id="KNE63297.1"/>
    </source>
</evidence>
<dbReference type="OrthoDB" id="5578118at2759"/>
<accession>A0A0L0SLA6</accession>
<sequence>MTAPGPRPSAPASPVPSTTTAAPSTLSRAPMSRGRLETALKILLASPHFDHDEWTAARLLYKGHCATGRMRHVQRVELLVRLSKRFRTRVRPALVEAAKAALANPEVVASWRTLCGAVKDAHTLSRAMQRGARAAYDALYKQMQEGIYVPFSLAGIAVASRVHVVANAVERTAVEVYNVVAKELANQGFLVDMRRLGSAKGASVPLVVPDDVAAQLEAAELIDRAPIDDAVLETMDLDDLDASAVSAPVPLASRASSPPSSPRATPTAAAPRPPTANLDLPSFFQATSTPSPASPVPKKWSRKTQARGAAAATAPAEPSPRPAKKAKKTPSKVARASAAAERDEIDELFGF</sequence>
<feature type="compositionally biased region" description="Low complexity" evidence="1">
    <location>
        <begin position="306"/>
        <end position="316"/>
    </location>
</feature>
<feature type="compositionally biased region" description="Pro residues" evidence="1">
    <location>
        <begin position="1"/>
        <end position="14"/>
    </location>
</feature>
<organism evidence="2 3">
    <name type="scientific">Allomyces macrogynus (strain ATCC 38327)</name>
    <name type="common">Allomyces javanicus var. macrogynus</name>
    <dbReference type="NCBI Taxonomy" id="578462"/>
    <lineage>
        <taxon>Eukaryota</taxon>
        <taxon>Fungi</taxon>
        <taxon>Fungi incertae sedis</taxon>
        <taxon>Blastocladiomycota</taxon>
        <taxon>Blastocladiomycetes</taxon>
        <taxon>Blastocladiales</taxon>
        <taxon>Blastocladiaceae</taxon>
        <taxon>Allomyces</taxon>
    </lineage>
</organism>
<evidence type="ECO:0000313" key="3">
    <source>
        <dbReference type="Proteomes" id="UP000054350"/>
    </source>
</evidence>
<feature type="compositionally biased region" description="Low complexity" evidence="1">
    <location>
        <begin position="15"/>
        <end position="30"/>
    </location>
</feature>
<feature type="compositionally biased region" description="Low complexity" evidence="1">
    <location>
        <begin position="250"/>
        <end position="270"/>
    </location>
</feature>
<evidence type="ECO:0000256" key="1">
    <source>
        <dbReference type="SAM" id="MobiDB-lite"/>
    </source>
</evidence>
<keyword evidence="3" id="KW-1185">Reference proteome</keyword>
<dbReference type="EMBL" id="GG745342">
    <property type="protein sequence ID" value="KNE63297.1"/>
    <property type="molecule type" value="Genomic_DNA"/>
</dbReference>
<feature type="region of interest" description="Disordered" evidence="1">
    <location>
        <begin position="250"/>
        <end position="351"/>
    </location>
</feature>
<reference evidence="3" key="2">
    <citation type="submission" date="2009-11" db="EMBL/GenBank/DDBJ databases">
        <title>The Genome Sequence of Allomyces macrogynus strain ATCC 38327.</title>
        <authorList>
            <consortium name="The Broad Institute Genome Sequencing Platform"/>
            <person name="Russ C."/>
            <person name="Cuomo C."/>
            <person name="Shea T."/>
            <person name="Young S.K."/>
            <person name="Zeng Q."/>
            <person name="Koehrsen M."/>
            <person name="Haas B."/>
            <person name="Borodovsky M."/>
            <person name="Guigo R."/>
            <person name="Alvarado L."/>
            <person name="Berlin A."/>
            <person name="Borenstein D."/>
            <person name="Chen Z."/>
            <person name="Engels R."/>
            <person name="Freedman E."/>
            <person name="Gellesch M."/>
            <person name="Goldberg J."/>
            <person name="Griggs A."/>
            <person name="Gujja S."/>
            <person name="Heiman D."/>
            <person name="Hepburn T."/>
            <person name="Howarth C."/>
            <person name="Jen D."/>
            <person name="Larson L."/>
            <person name="Lewis B."/>
            <person name="Mehta T."/>
            <person name="Park D."/>
            <person name="Pearson M."/>
            <person name="Roberts A."/>
            <person name="Saif S."/>
            <person name="Shenoy N."/>
            <person name="Sisk P."/>
            <person name="Stolte C."/>
            <person name="Sykes S."/>
            <person name="Walk T."/>
            <person name="White J."/>
            <person name="Yandava C."/>
            <person name="Burger G."/>
            <person name="Gray M.W."/>
            <person name="Holland P.W.H."/>
            <person name="King N."/>
            <person name="Lang F.B.F."/>
            <person name="Roger A.J."/>
            <person name="Ruiz-Trillo I."/>
            <person name="Lander E."/>
            <person name="Nusbaum C."/>
        </authorList>
    </citation>
    <scope>NUCLEOTIDE SEQUENCE [LARGE SCALE GENOMIC DNA]</scope>
    <source>
        <strain evidence="3">ATCC 38327</strain>
    </source>
</reference>
<dbReference type="VEuPathDB" id="FungiDB:AMAG_08438"/>
<dbReference type="Proteomes" id="UP000054350">
    <property type="component" value="Unassembled WGS sequence"/>
</dbReference>
<gene>
    <name evidence="2" type="ORF">AMAG_08438</name>
</gene>
<feature type="region of interest" description="Disordered" evidence="1">
    <location>
        <begin position="1"/>
        <end position="30"/>
    </location>
</feature>